<reference evidence="2" key="1">
    <citation type="submission" date="2016-11" db="UniProtKB">
        <authorList>
            <consortium name="WormBaseParasite"/>
        </authorList>
    </citation>
    <scope>IDENTIFICATION</scope>
    <source>
        <strain evidence="2">KR3021</strain>
    </source>
</reference>
<organism evidence="1 2">
    <name type="scientific">Rhabditophanes sp. KR3021</name>
    <dbReference type="NCBI Taxonomy" id="114890"/>
    <lineage>
        <taxon>Eukaryota</taxon>
        <taxon>Metazoa</taxon>
        <taxon>Ecdysozoa</taxon>
        <taxon>Nematoda</taxon>
        <taxon>Chromadorea</taxon>
        <taxon>Rhabditida</taxon>
        <taxon>Tylenchina</taxon>
        <taxon>Panagrolaimomorpha</taxon>
        <taxon>Strongyloidoidea</taxon>
        <taxon>Alloionematidae</taxon>
        <taxon>Rhabditophanes</taxon>
    </lineage>
</organism>
<evidence type="ECO:0000313" key="1">
    <source>
        <dbReference type="Proteomes" id="UP000095286"/>
    </source>
</evidence>
<proteinExistence type="predicted"/>
<sequence>MSKKGGKSKGNLNYTQKQNVNFIQQQEPQFILDLKKKIGYKEVTINDKFESTHQEGEESQKDEREDEFKPTVVVLDPSRDLTQEQVDIEVKKKAEELSKKNIEQGKMIFNIKKRKVEKSPIDATDNKKAKPINKSLLSFSCDEEDC</sequence>
<evidence type="ECO:0000313" key="2">
    <source>
        <dbReference type="WBParaSite" id="RSKR_0000043200.1"/>
    </source>
</evidence>
<dbReference type="Proteomes" id="UP000095286">
    <property type="component" value="Unplaced"/>
</dbReference>
<protein>
    <submittedName>
        <fullName evidence="2">DUF4604 domain-containing protein</fullName>
    </submittedName>
</protein>
<dbReference type="WBParaSite" id="RSKR_0000043200.1">
    <property type="protein sequence ID" value="RSKR_0000043200.1"/>
    <property type="gene ID" value="RSKR_0000043200"/>
</dbReference>
<name>A0AC35TH71_9BILA</name>
<accession>A0AC35TH71</accession>